<keyword evidence="3" id="KW-1185">Reference proteome</keyword>
<dbReference type="GO" id="GO:0050043">
    <property type="term" value="F:lactate racemase activity"/>
    <property type="evidence" value="ECO:0007669"/>
    <property type="project" value="InterPro"/>
</dbReference>
<evidence type="ECO:0000313" key="2">
    <source>
        <dbReference type="EMBL" id="EGA96001.1"/>
    </source>
</evidence>
<dbReference type="HOGENOM" id="CLU_055092_0_0_9"/>
<evidence type="ECO:0000259" key="1">
    <source>
        <dbReference type="Pfam" id="PF09861"/>
    </source>
</evidence>
<comment type="caution">
    <text evidence="2">The sequence shown here is derived from an EMBL/GenBank/DDBJ whole genome shotgun (WGS) entry which is preliminary data.</text>
</comment>
<dbReference type="EMBL" id="ADLQ01000006">
    <property type="protein sequence ID" value="EGA96001.1"/>
    <property type="molecule type" value="Genomic_DNA"/>
</dbReference>
<dbReference type="AlphaFoldDB" id="E7GGU5"/>
<dbReference type="STRING" id="1512.GCA_900049235_00168"/>
<evidence type="ECO:0000313" key="3">
    <source>
        <dbReference type="Proteomes" id="UP000002970"/>
    </source>
</evidence>
<name>E7GGU5_CLOS6</name>
<feature type="domain" description="LarA-like N-terminal" evidence="1">
    <location>
        <begin position="40"/>
        <end position="198"/>
    </location>
</feature>
<dbReference type="Proteomes" id="UP000002970">
    <property type="component" value="Unassembled WGS sequence"/>
</dbReference>
<dbReference type="InterPro" id="IPR018657">
    <property type="entry name" value="LarA-like_N"/>
</dbReference>
<organism evidence="2 3">
    <name type="scientific">Clostridium symbiosum (strain WAL-14163)</name>
    <dbReference type="NCBI Taxonomy" id="742740"/>
    <lineage>
        <taxon>Bacteria</taxon>
        <taxon>Bacillati</taxon>
        <taxon>Bacillota</taxon>
        <taxon>Clostridia</taxon>
        <taxon>Lachnospirales</taxon>
        <taxon>Lachnospiraceae</taxon>
        <taxon>Otoolea</taxon>
    </lineage>
</organism>
<gene>
    <name evidence="2" type="ORF">HMPREF9474_00138</name>
</gene>
<dbReference type="eggNOG" id="COG2768">
    <property type="taxonomic scope" value="Bacteria"/>
</dbReference>
<protein>
    <recommendedName>
        <fullName evidence="1">LarA-like N-terminal domain-containing protein</fullName>
    </recommendedName>
</protein>
<sequence>MRYRLEVREGIMPVLLSEDYTYPLPELCKVQQIFDRTLLEDVEGTLKRELAKKEITGKIHPGDRVAVAVGSRGIKNLFLIVRTVIEDVRKKGGIPYIVSAMGSHGNGTEEGQREVLASYGITEENLGVEIVTMVDVNHLGRTPSGKDVYFDRAAMEADAVIPINRVKLHTDFVGDLQSGLCKMLVIGLGNQIGCSSIHEEDPDEFAAIIEDAASLILKKCRIAYGIAAIENAYDETFMIEAVAAENMIKREKELVKIARTKMPVLIPPKIDVLIVEEIGKNISGAGYDPNILGKSSVLKEFCLPVPEIKRMVLLGVTPQSHGNAIGIGLFDVTVKEVFEQLDYEAMYANAIACRCIEDCRVPLVAADEDEAVRVAIKCIRNVKKEDLRIVKIKNTLELEYIQVSKTVLEDIRPDERIRIL</sequence>
<accession>E7GGU5</accession>
<proteinExistence type="predicted"/>
<dbReference type="Pfam" id="PF09861">
    <property type="entry name" value="Lar_N"/>
    <property type="match status" value="1"/>
</dbReference>
<dbReference type="Gene3D" id="3.40.50.11440">
    <property type="match status" value="1"/>
</dbReference>
<reference evidence="2 3" key="1">
    <citation type="submission" date="2010-12" db="EMBL/GenBank/DDBJ databases">
        <title>The Genome Sequence of Clostridium symbiosum strain WAL-14163.</title>
        <authorList>
            <person name="Earl A."/>
            <person name="Ward D."/>
            <person name="Feldgarden M."/>
            <person name="Gevers D."/>
            <person name="Finegold S.M."/>
            <person name="Summanen P.H."/>
            <person name="Molitoris D.R."/>
            <person name="Vaisanen M.L."/>
            <person name="Daigneault M."/>
            <person name="Young S.K."/>
            <person name="Zeng Q."/>
            <person name="Gargeya S."/>
            <person name="Fitzgerald M."/>
            <person name="Haas B."/>
            <person name="Abouelleil A."/>
            <person name="Alvarado L."/>
            <person name="Arachchi H.M."/>
            <person name="Berlin A."/>
            <person name="Brown A."/>
            <person name="Chapman S.B."/>
            <person name="Chen Z."/>
            <person name="Dunbar C."/>
            <person name="Freedman E."/>
            <person name="Gearin G."/>
            <person name="Gellesch M."/>
            <person name="Goldberg J."/>
            <person name="Griggs A."/>
            <person name="Gujja S."/>
            <person name="Heilman E."/>
            <person name="Heiman D."/>
            <person name="Howarth C."/>
            <person name="Larson L."/>
            <person name="Lui A."/>
            <person name="MacDonald P.J.P."/>
            <person name="Mehta T."/>
            <person name="Montmayeur A."/>
            <person name="Murphy C."/>
            <person name="Neiman D."/>
            <person name="Pearson M."/>
            <person name="Priest M."/>
            <person name="Roberts A."/>
            <person name="Saif S."/>
            <person name="Shea T."/>
            <person name="Shenoy N."/>
            <person name="Sisk P."/>
            <person name="Stolte C."/>
            <person name="Sykes S."/>
            <person name="White J."/>
            <person name="Yandava C."/>
            <person name="Nusbaum C."/>
            <person name="Birren B."/>
        </authorList>
    </citation>
    <scope>NUCLEOTIDE SEQUENCE [LARGE SCALE GENOMIC DNA]</scope>
    <source>
        <strain evidence="2 3">WAL-14163</strain>
    </source>
</reference>